<protein>
    <recommendedName>
        <fullName evidence="3">WxL domain-containing protein</fullName>
    </recommendedName>
</protein>
<dbReference type="Pfam" id="PF13731">
    <property type="entry name" value="WxL"/>
    <property type="match status" value="1"/>
</dbReference>
<evidence type="ECO:0000313" key="5">
    <source>
        <dbReference type="Proteomes" id="UP000004846"/>
    </source>
</evidence>
<evidence type="ECO:0000259" key="3">
    <source>
        <dbReference type="Pfam" id="PF13731"/>
    </source>
</evidence>
<gene>
    <name evidence="4" type="ORF">HMPREF9498_01932</name>
</gene>
<evidence type="ECO:0000313" key="4">
    <source>
        <dbReference type="EMBL" id="EFM82517.1"/>
    </source>
</evidence>
<dbReference type="EMBL" id="AEBR01000063">
    <property type="protein sequence ID" value="EFM82517.1"/>
    <property type="molecule type" value="Genomic_DNA"/>
</dbReference>
<accession>A0A125W5F0</accession>
<sequence length="259" mass="28019">MKKQFTGIVLCSTFAVAGWSLQAKAEEPKEYRSNGLVEFIPNVDPTEPVDPENPDPEKPVKPIDPTDPEGPNPGTQGPLSIDYASSFDFGKNRISNKDQVYFARAQQYQENQKETPNFVQISDNRGTNSGWSLTVTQKEQFKATKATLNSQLTGAQISLANPTVNSNAQNVVKPEATNKIALVPGTASLVAAAKQGTGAGTWATYWGKVEVVAERDETNTVHNVNVTKDVALSVPGSTPKDAVKYQTKLLWTLTDVPGI</sequence>
<dbReference type="HOGENOM" id="CLU_067278_1_0_9"/>
<evidence type="ECO:0000256" key="1">
    <source>
        <dbReference type="SAM" id="MobiDB-lite"/>
    </source>
</evidence>
<dbReference type="RefSeq" id="WP_002355607.1">
    <property type="nucleotide sequence ID" value="NZ_GL454461.1"/>
</dbReference>
<dbReference type="Proteomes" id="UP000004846">
    <property type="component" value="Unassembled WGS sequence"/>
</dbReference>
<dbReference type="InterPro" id="IPR027994">
    <property type="entry name" value="WxL_dom"/>
</dbReference>
<feature type="domain" description="WxL" evidence="3">
    <location>
        <begin position="27"/>
        <end position="257"/>
    </location>
</feature>
<feature type="chain" id="PRO_5007181538" description="WxL domain-containing protein" evidence="2">
    <location>
        <begin position="26"/>
        <end position="259"/>
    </location>
</feature>
<feature type="signal peptide" evidence="2">
    <location>
        <begin position="1"/>
        <end position="25"/>
    </location>
</feature>
<proteinExistence type="predicted"/>
<reference evidence="4 5" key="1">
    <citation type="submission" date="2010-07" db="EMBL/GenBank/DDBJ databases">
        <authorList>
            <person name="Sid Ahmed O."/>
        </authorList>
    </citation>
    <scope>NUCLEOTIDE SEQUENCE [LARGE SCALE GENOMIC DNA]</scope>
    <source>
        <strain evidence="4 5">TX4248</strain>
    </source>
</reference>
<name>A0A125W5F0_ENTFL</name>
<evidence type="ECO:0000256" key="2">
    <source>
        <dbReference type="SAM" id="SignalP"/>
    </source>
</evidence>
<comment type="caution">
    <text evidence="4">The sequence shown here is derived from an EMBL/GenBank/DDBJ whole genome shotgun (WGS) entry which is preliminary data.</text>
</comment>
<dbReference type="AlphaFoldDB" id="A0A125W5F0"/>
<organism evidence="4 5">
    <name type="scientific">Enterococcus faecalis TX4248</name>
    <dbReference type="NCBI Taxonomy" id="749495"/>
    <lineage>
        <taxon>Bacteria</taxon>
        <taxon>Bacillati</taxon>
        <taxon>Bacillota</taxon>
        <taxon>Bacilli</taxon>
        <taxon>Lactobacillales</taxon>
        <taxon>Enterococcaceae</taxon>
        <taxon>Enterococcus</taxon>
    </lineage>
</organism>
<keyword evidence="2" id="KW-0732">Signal</keyword>
<dbReference type="GeneID" id="60893045"/>
<feature type="region of interest" description="Disordered" evidence="1">
    <location>
        <begin position="25"/>
        <end position="79"/>
    </location>
</feature>